<evidence type="ECO:0000313" key="2">
    <source>
        <dbReference type="EMBL" id="GFY38419.1"/>
    </source>
</evidence>
<reference evidence="2" key="1">
    <citation type="submission" date="2020-08" db="EMBL/GenBank/DDBJ databases">
        <title>Multicomponent nature underlies the extraordinary mechanical properties of spider dragline silk.</title>
        <authorList>
            <person name="Kono N."/>
            <person name="Nakamura H."/>
            <person name="Mori M."/>
            <person name="Yoshida Y."/>
            <person name="Ohtoshi R."/>
            <person name="Malay A.D."/>
            <person name="Moran D.A.P."/>
            <person name="Tomita M."/>
            <person name="Numata K."/>
            <person name="Arakawa K."/>
        </authorList>
    </citation>
    <scope>NUCLEOTIDE SEQUENCE</scope>
</reference>
<accession>A0A8X7BQE2</accession>
<gene>
    <name evidence="2" type="primary">AVEN_31634_1</name>
    <name evidence="2" type="ORF">TNIN_255041</name>
</gene>
<name>A0A8X7BQE2_9ARAC</name>
<feature type="domain" description="DUF5641" evidence="1">
    <location>
        <begin position="32"/>
        <end position="93"/>
    </location>
</feature>
<dbReference type="AlphaFoldDB" id="A0A8X7BQE2"/>
<dbReference type="Pfam" id="PF18701">
    <property type="entry name" value="DUF5641"/>
    <property type="match status" value="1"/>
</dbReference>
<sequence length="119" mass="13758">MFMMSDSSLDVTVLDPSDFAGFQKRVKFRARLLKDLRGRFRKEYLDLLVQKSHKTTRALEVGEIVLIENSNKRLFWPLGKVIELIPGRDGKSKHPKAEMRQFRDHPSCPESFSFGNSVC</sequence>
<evidence type="ECO:0000259" key="1">
    <source>
        <dbReference type="Pfam" id="PF18701"/>
    </source>
</evidence>
<dbReference type="Proteomes" id="UP000886998">
    <property type="component" value="Unassembled WGS sequence"/>
</dbReference>
<organism evidence="2 3">
    <name type="scientific">Trichonephila inaurata madagascariensis</name>
    <dbReference type="NCBI Taxonomy" id="2747483"/>
    <lineage>
        <taxon>Eukaryota</taxon>
        <taxon>Metazoa</taxon>
        <taxon>Ecdysozoa</taxon>
        <taxon>Arthropoda</taxon>
        <taxon>Chelicerata</taxon>
        <taxon>Arachnida</taxon>
        <taxon>Araneae</taxon>
        <taxon>Araneomorphae</taxon>
        <taxon>Entelegynae</taxon>
        <taxon>Araneoidea</taxon>
        <taxon>Nephilidae</taxon>
        <taxon>Trichonephila</taxon>
        <taxon>Trichonephila inaurata</taxon>
    </lineage>
</organism>
<dbReference type="OrthoDB" id="6423385at2759"/>
<evidence type="ECO:0000313" key="3">
    <source>
        <dbReference type="Proteomes" id="UP000886998"/>
    </source>
</evidence>
<dbReference type="InterPro" id="IPR040676">
    <property type="entry name" value="DUF5641"/>
</dbReference>
<proteinExistence type="predicted"/>
<dbReference type="EMBL" id="BMAV01000836">
    <property type="protein sequence ID" value="GFY38419.1"/>
    <property type="molecule type" value="Genomic_DNA"/>
</dbReference>
<keyword evidence="3" id="KW-1185">Reference proteome</keyword>
<protein>
    <submittedName>
        <fullName evidence="2">DUF5641 domain-containing protein</fullName>
    </submittedName>
</protein>
<comment type="caution">
    <text evidence="2">The sequence shown here is derived from an EMBL/GenBank/DDBJ whole genome shotgun (WGS) entry which is preliminary data.</text>
</comment>